<proteinExistence type="predicted"/>
<evidence type="ECO:0000256" key="1">
    <source>
        <dbReference type="SAM" id="MobiDB-lite"/>
    </source>
</evidence>
<evidence type="ECO:0000313" key="3">
    <source>
        <dbReference type="Proteomes" id="UP001222325"/>
    </source>
</evidence>
<accession>A0AAD6XIR1</accession>
<comment type="caution">
    <text evidence="2">The sequence shown here is derived from an EMBL/GenBank/DDBJ whole genome shotgun (WGS) entry which is preliminary data.</text>
</comment>
<dbReference type="EMBL" id="JARJCN010000073">
    <property type="protein sequence ID" value="KAJ7077404.1"/>
    <property type="molecule type" value="Genomic_DNA"/>
</dbReference>
<keyword evidence="3" id="KW-1185">Reference proteome</keyword>
<protein>
    <submittedName>
        <fullName evidence="2">Uncharacterized protein</fullName>
    </submittedName>
</protein>
<evidence type="ECO:0000313" key="2">
    <source>
        <dbReference type="EMBL" id="KAJ7077404.1"/>
    </source>
</evidence>
<reference evidence="2" key="1">
    <citation type="submission" date="2023-03" db="EMBL/GenBank/DDBJ databases">
        <title>Massive genome expansion in bonnet fungi (Mycena s.s.) driven by repeated elements and novel gene families across ecological guilds.</title>
        <authorList>
            <consortium name="Lawrence Berkeley National Laboratory"/>
            <person name="Harder C.B."/>
            <person name="Miyauchi S."/>
            <person name="Viragh M."/>
            <person name="Kuo A."/>
            <person name="Thoen E."/>
            <person name="Andreopoulos B."/>
            <person name="Lu D."/>
            <person name="Skrede I."/>
            <person name="Drula E."/>
            <person name="Henrissat B."/>
            <person name="Morin E."/>
            <person name="Kohler A."/>
            <person name="Barry K."/>
            <person name="LaButti K."/>
            <person name="Morin E."/>
            <person name="Salamov A."/>
            <person name="Lipzen A."/>
            <person name="Mereny Z."/>
            <person name="Hegedus B."/>
            <person name="Baldrian P."/>
            <person name="Stursova M."/>
            <person name="Weitz H."/>
            <person name="Taylor A."/>
            <person name="Grigoriev I.V."/>
            <person name="Nagy L.G."/>
            <person name="Martin F."/>
            <person name="Kauserud H."/>
        </authorList>
    </citation>
    <scope>NUCLEOTIDE SEQUENCE</scope>
    <source>
        <strain evidence="2">CBHHK173m</strain>
    </source>
</reference>
<dbReference type="AlphaFoldDB" id="A0AAD6XIR1"/>
<organism evidence="2 3">
    <name type="scientific">Mycena belliarum</name>
    <dbReference type="NCBI Taxonomy" id="1033014"/>
    <lineage>
        <taxon>Eukaryota</taxon>
        <taxon>Fungi</taxon>
        <taxon>Dikarya</taxon>
        <taxon>Basidiomycota</taxon>
        <taxon>Agaricomycotina</taxon>
        <taxon>Agaricomycetes</taxon>
        <taxon>Agaricomycetidae</taxon>
        <taxon>Agaricales</taxon>
        <taxon>Marasmiineae</taxon>
        <taxon>Mycenaceae</taxon>
        <taxon>Mycena</taxon>
    </lineage>
</organism>
<dbReference type="Proteomes" id="UP001222325">
    <property type="component" value="Unassembled WGS sequence"/>
</dbReference>
<sequence>MAISAAHIIAYMTSPLKVNDPGISIQIRNKVEWTWGLGHNYLDEHLGQFTDALHLFADDSLFVIPSKDMISDIQDHFRGVKLGDRRPHIRKLYRGRTSFEYFVIPIDSKNPLPSRKVVSEVPPHIAVATTCGKVVQQWGYLVGAAYDAVRASLIERSEMVPGSTLSLHDLDSLQHIYRTWTLGDYVPASFLSEDSDETMIEAEDLDSPYTTPAPAPSVSNDKNKTDSEVRSSASGEHSPRRRLYPHEIEQDIHDQPDEDDYASGVEEPTEADSEEDRWWLEGIMRWAEGTKAARDEGILLNDSQIQEDPREEPRVATSVDLARPDYLSRRTTRTA</sequence>
<feature type="compositionally biased region" description="Basic and acidic residues" evidence="1">
    <location>
        <begin position="244"/>
        <end position="255"/>
    </location>
</feature>
<feature type="region of interest" description="Disordered" evidence="1">
    <location>
        <begin position="297"/>
        <end position="335"/>
    </location>
</feature>
<gene>
    <name evidence="2" type="ORF">B0H15DRAFT_955101</name>
</gene>
<feature type="region of interest" description="Disordered" evidence="1">
    <location>
        <begin position="206"/>
        <end position="276"/>
    </location>
</feature>
<feature type="compositionally biased region" description="Acidic residues" evidence="1">
    <location>
        <begin position="256"/>
        <end position="275"/>
    </location>
</feature>
<name>A0AAD6XIR1_9AGAR</name>